<accession>A0A9N9Y3B2</accession>
<evidence type="ECO:0000313" key="2">
    <source>
        <dbReference type="Proteomes" id="UP000754883"/>
    </source>
</evidence>
<reference evidence="1 2" key="2">
    <citation type="submission" date="2021-10" db="EMBL/GenBank/DDBJ databases">
        <authorList>
            <person name="Piombo E."/>
        </authorList>
    </citation>
    <scope>NUCLEOTIDE SEQUENCE [LARGE SCALE GENOMIC DNA]</scope>
</reference>
<sequence length="150" mass="15789">MKTKSECILRRINLLKVRRLLHRRLPLQILHHPAHDRELGQIDPEPLGIPRRRQQAQVRDRDLVAALGHEGLVPVLGAAAQLADAAHDAQVGHGLRVGRDDVGEGADDGAGSDIAGKEAGGVWGSEGLADAEGDACALVCAAGLGDEEGD</sequence>
<dbReference type="EMBL" id="CABFNO020001379">
    <property type="protein sequence ID" value="CAG9983943.1"/>
    <property type="molecule type" value="Genomic_DNA"/>
</dbReference>
<keyword evidence="2" id="KW-1185">Reference proteome</keyword>
<dbReference type="Proteomes" id="UP000754883">
    <property type="component" value="Unassembled WGS sequence"/>
</dbReference>
<proteinExistence type="predicted"/>
<protein>
    <submittedName>
        <fullName evidence="1">Uncharacterized protein</fullName>
    </submittedName>
</protein>
<evidence type="ECO:0000313" key="1">
    <source>
        <dbReference type="EMBL" id="CAG9983943.1"/>
    </source>
</evidence>
<organism evidence="1 2">
    <name type="scientific">Clonostachys byssicola</name>
    <dbReference type="NCBI Taxonomy" id="160290"/>
    <lineage>
        <taxon>Eukaryota</taxon>
        <taxon>Fungi</taxon>
        <taxon>Dikarya</taxon>
        <taxon>Ascomycota</taxon>
        <taxon>Pezizomycotina</taxon>
        <taxon>Sordariomycetes</taxon>
        <taxon>Hypocreomycetidae</taxon>
        <taxon>Hypocreales</taxon>
        <taxon>Bionectriaceae</taxon>
        <taxon>Clonostachys</taxon>
    </lineage>
</organism>
<name>A0A9N9Y3B2_9HYPO</name>
<gene>
    <name evidence="1" type="ORF">CBYS24578_00008453</name>
</gene>
<comment type="caution">
    <text evidence="1">The sequence shown here is derived from an EMBL/GenBank/DDBJ whole genome shotgun (WGS) entry which is preliminary data.</text>
</comment>
<reference evidence="2" key="1">
    <citation type="submission" date="2019-06" db="EMBL/GenBank/DDBJ databases">
        <authorList>
            <person name="Broberg M."/>
        </authorList>
    </citation>
    <scope>NUCLEOTIDE SEQUENCE [LARGE SCALE GENOMIC DNA]</scope>
</reference>
<dbReference type="AlphaFoldDB" id="A0A9N9Y3B2"/>